<dbReference type="KEGG" id="mik:FOE78_01555"/>
<evidence type="ECO:0000313" key="2">
    <source>
        <dbReference type="EMBL" id="QDP94774.1"/>
    </source>
</evidence>
<sequence>MITSQSITSSGADILRSIAKTRQSFLVHALPQGAGKTTLVQAILAEVPDSVPRDEFFGTEEERQTLAAAEEPGYLLVAEIGHHGRPGYLAGPDVPRIFDLLTRGYSLASSLHADTVDQVFEVLAANGVPAAVAATVPYLITVRMIRNQAGTRVRRVVDEIHNLTTDGSGEPSAARLYRWDGQPEDAPNAWVEEPEHDHQGPRHHR</sequence>
<evidence type="ECO:0000256" key="1">
    <source>
        <dbReference type="SAM" id="MobiDB-lite"/>
    </source>
</evidence>
<accession>A0A516PUA6</accession>
<dbReference type="OrthoDB" id="3837808at2"/>
<feature type="compositionally biased region" description="Basic and acidic residues" evidence="1">
    <location>
        <begin position="193"/>
        <end position="205"/>
    </location>
</feature>
<proteinExistence type="predicted"/>
<dbReference type="Gene3D" id="3.40.50.300">
    <property type="entry name" value="P-loop containing nucleotide triphosphate hydrolases"/>
    <property type="match status" value="1"/>
</dbReference>
<feature type="region of interest" description="Disordered" evidence="1">
    <location>
        <begin position="183"/>
        <end position="205"/>
    </location>
</feature>
<dbReference type="AlphaFoldDB" id="A0A516PUA6"/>
<name>A0A516PUA6_9ACTN</name>
<gene>
    <name evidence="2" type="ORF">FOE78_01555</name>
</gene>
<reference evidence="2 3" key="1">
    <citation type="submission" date="2019-07" db="EMBL/GenBank/DDBJ databases">
        <title>Microlunatus dokdonensis sp. nov. isolated from the rhizospheric soil of the wild plant Elymus tsukushiensis.</title>
        <authorList>
            <person name="Ghim S.-Y."/>
            <person name="Hwang Y.-J."/>
            <person name="Son J.-S."/>
            <person name="Shin J.-H."/>
        </authorList>
    </citation>
    <scope>NUCLEOTIDE SEQUENCE [LARGE SCALE GENOMIC DNA]</scope>
    <source>
        <strain evidence="2 3">KUDC0627</strain>
    </source>
</reference>
<evidence type="ECO:0008006" key="4">
    <source>
        <dbReference type="Google" id="ProtNLM"/>
    </source>
</evidence>
<dbReference type="Proteomes" id="UP000319263">
    <property type="component" value="Chromosome"/>
</dbReference>
<dbReference type="EMBL" id="CP041692">
    <property type="protein sequence ID" value="QDP94774.1"/>
    <property type="molecule type" value="Genomic_DNA"/>
</dbReference>
<organism evidence="2 3">
    <name type="scientific">Microlunatus elymi</name>
    <dbReference type="NCBI Taxonomy" id="2596828"/>
    <lineage>
        <taxon>Bacteria</taxon>
        <taxon>Bacillati</taxon>
        <taxon>Actinomycetota</taxon>
        <taxon>Actinomycetes</taxon>
        <taxon>Propionibacteriales</taxon>
        <taxon>Propionibacteriaceae</taxon>
        <taxon>Microlunatus</taxon>
    </lineage>
</organism>
<dbReference type="InterPro" id="IPR027417">
    <property type="entry name" value="P-loop_NTPase"/>
</dbReference>
<keyword evidence="3" id="KW-1185">Reference proteome</keyword>
<evidence type="ECO:0000313" key="3">
    <source>
        <dbReference type="Proteomes" id="UP000319263"/>
    </source>
</evidence>
<dbReference type="RefSeq" id="WP_143984763.1">
    <property type="nucleotide sequence ID" value="NZ_CP041692.1"/>
</dbReference>
<protein>
    <recommendedName>
        <fullName evidence="4">AAA domain-containing protein</fullName>
    </recommendedName>
</protein>